<dbReference type="InParanoid" id="A0A448YS37"/>
<feature type="domain" description="SMP-LTD" evidence="11">
    <location>
        <begin position="315"/>
        <end position="506"/>
    </location>
</feature>
<evidence type="ECO:0000313" key="13">
    <source>
        <dbReference type="Proteomes" id="UP000290900"/>
    </source>
</evidence>
<dbReference type="PANTHER" id="PTHR13466">
    <property type="entry name" value="TEX2 PROTEIN-RELATED"/>
    <property type="match status" value="1"/>
</dbReference>
<keyword evidence="13" id="KW-1185">Reference proteome</keyword>
<dbReference type="GO" id="GO:0005789">
    <property type="term" value="C:endoplasmic reticulum membrane"/>
    <property type="evidence" value="ECO:0007669"/>
    <property type="project" value="UniProtKB-SubCell"/>
</dbReference>
<evidence type="ECO:0000256" key="8">
    <source>
        <dbReference type="ARBA" id="ARBA00023136"/>
    </source>
</evidence>
<feature type="region of interest" description="Disordered" evidence="9">
    <location>
        <begin position="758"/>
        <end position="779"/>
    </location>
</feature>
<dbReference type="SUPFAM" id="SSF50729">
    <property type="entry name" value="PH domain-like"/>
    <property type="match status" value="1"/>
</dbReference>
<evidence type="ECO:0000256" key="9">
    <source>
        <dbReference type="SAM" id="MobiDB-lite"/>
    </source>
</evidence>
<comment type="subcellular location">
    <subcellularLocation>
        <location evidence="1">Endoplasmic reticulum membrane</location>
    </subcellularLocation>
</comment>
<keyword evidence="8 10" id="KW-0472">Membrane</keyword>
<dbReference type="Pfam" id="PF15413">
    <property type="entry name" value="PH_11"/>
    <property type="match status" value="1"/>
</dbReference>
<keyword evidence="4" id="KW-0256">Endoplasmic reticulum</keyword>
<reference evidence="12 13" key="1">
    <citation type="submission" date="2018-12" db="EMBL/GenBank/DDBJ databases">
        <authorList>
            <person name="Tiukova I."/>
            <person name="Dainat J."/>
        </authorList>
    </citation>
    <scope>NUCLEOTIDE SEQUENCE [LARGE SCALE GENOMIC DNA]</scope>
</reference>
<evidence type="ECO:0000256" key="5">
    <source>
        <dbReference type="ARBA" id="ARBA00022989"/>
    </source>
</evidence>
<evidence type="ECO:0000256" key="1">
    <source>
        <dbReference type="ARBA" id="ARBA00004586"/>
    </source>
</evidence>
<feature type="compositionally biased region" description="Basic and acidic residues" evidence="9">
    <location>
        <begin position="761"/>
        <end position="779"/>
    </location>
</feature>
<dbReference type="InterPro" id="IPR011993">
    <property type="entry name" value="PH-like_dom_sf"/>
</dbReference>
<dbReference type="FunCoup" id="A0A448YS37">
    <property type="interactions" value="38"/>
</dbReference>
<keyword evidence="5 10" id="KW-1133">Transmembrane helix</keyword>
<evidence type="ECO:0000256" key="7">
    <source>
        <dbReference type="ARBA" id="ARBA00023121"/>
    </source>
</evidence>
<organism evidence="12 13">
    <name type="scientific">Brettanomyces naardenensis</name>
    <name type="common">Yeast</name>
    <dbReference type="NCBI Taxonomy" id="13370"/>
    <lineage>
        <taxon>Eukaryota</taxon>
        <taxon>Fungi</taxon>
        <taxon>Dikarya</taxon>
        <taxon>Ascomycota</taxon>
        <taxon>Saccharomycotina</taxon>
        <taxon>Pichiomycetes</taxon>
        <taxon>Pichiales</taxon>
        <taxon>Pichiaceae</taxon>
        <taxon>Brettanomyces</taxon>
    </lineage>
</organism>
<keyword evidence="2" id="KW-0813">Transport</keyword>
<dbReference type="CDD" id="cd21675">
    <property type="entry name" value="SMP_TEX2"/>
    <property type="match status" value="1"/>
</dbReference>
<dbReference type="Proteomes" id="UP000290900">
    <property type="component" value="Unassembled WGS sequence"/>
</dbReference>
<accession>A0A448YS37</accession>
<dbReference type="InterPro" id="IPR019411">
    <property type="entry name" value="MMM1_dom"/>
</dbReference>
<evidence type="ECO:0000256" key="6">
    <source>
        <dbReference type="ARBA" id="ARBA00023055"/>
    </source>
</evidence>
<feature type="transmembrane region" description="Helical" evidence="10">
    <location>
        <begin position="7"/>
        <end position="30"/>
    </location>
</feature>
<dbReference type="GO" id="GO:0015914">
    <property type="term" value="P:phospholipid transport"/>
    <property type="evidence" value="ECO:0007669"/>
    <property type="project" value="TreeGrafter"/>
</dbReference>
<dbReference type="Gene3D" id="2.30.29.30">
    <property type="entry name" value="Pleckstrin-homology domain (PH domain)/Phosphotyrosine-binding domain (PTB)"/>
    <property type="match status" value="1"/>
</dbReference>
<evidence type="ECO:0000256" key="2">
    <source>
        <dbReference type="ARBA" id="ARBA00022448"/>
    </source>
</evidence>
<dbReference type="PANTHER" id="PTHR13466:SF19">
    <property type="entry name" value="NUCLEUS-VACUOLE JUNCTION PROTEIN 2"/>
    <property type="match status" value="1"/>
</dbReference>
<sequence>MNWLLSYLVTYLLGGVTFVPLLIIAVWFSLPKVPETEAEEEQAIRNRKDEESLEKGFPEGYSSLKTTEIYYENDVGVKTDFSGWLTVTLEFYKLPQVHSEQYKSNASFNDKDNYESNGSGFVKIVKDKSSSIGKDPQQDPDRADARQLKQVRKRSRFYAVLRHGNLFLYKDETLEDVQRVIVLTNYFVTMWPRNLTDARLFTKYTAICLLKKEVYQSQSDGKAKPLSSKELLYLLRKGTENTLLPAGSCFLYGDTNHEKEDWYFALLRATSKQISASSFESDEDDVLDPTLNAKPWFFNTADIMQLLQTINSTEGQLSTKWLNALVGRLFLSVYKTRTFRQGIKRRVDEKLRRIRTPGFLDELQIGKIDVGNSAPFITYPELKSLSPEGKMDLEMVVDYAGGLTVEVSTKVFLNLGTHFRQREFDVNLKVILRRLHGKVLVRMKPLPSNRIWYSFTSSPEMDLDIEPVVSSRTINYNLVTKMIERRFKDAVKASLVYPFMDDIVFFQAPKEIFRGGIWDHSVGKTHPATVHENGLLLKADSFSKSTNSRSSSQLSVNSKDLSNKEDTHSVNSASQKEAASVCMDHASSNNEISTTPTLLIEKDEFDKESISTSSMHSRASFAASLRRKSSRLGLGSSVDSRPDEISLESEKSDFSLAAVQIKNGVSTSVSKLKSWYKKTSQNSHNNDMPSNYSPPEMISNRRRRESSFNVHSSSPMYGSESITGVQQQPVNVQVSPPSPEMFISEKFKSDSTSIAFPLSHPSEKHDDNASEHSETSSADVHGKLLEHEHEHDSGTSGTRFVVPAASASPEGDVDLQNLSQPSPQVGPVVQDALRTSFVKPIIPKASEVDLPEARTAADPVAVPMDSPATELTPPPRANLAIRNLSHRRPPPAPHTEEQE</sequence>
<dbReference type="PROSITE" id="PS51847">
    <property type="entry name" value="SMP"/>
    <property type="match status" value="1"/>
</dbReference>
<keyword evidence="6" id="KW-0445">Lipid transport</keyword>
<name>A0A448YS37_BRENA</name>
<protein>
    <submittedName>
        <fullName evidence="12">DEKNAAC104920</fullName>
    </submittedName>
</protein>
<dbReference type="Pfam" id="PF10296">
    <property type="entry name" value="MMM1"/>
    <property type="match status" value="1"/>
</dbReference>
<dbReference type="STRING" id="13370.A0A448YS37"/>
<dbReference type="InterPro" id="IPR031468">
    <property type="entry name" value="SMP_LBD"/>
</dbReference>
<dbReference type="AlphaFoldDB" id="A0A448YS37"/>
<feature type="compositionally biased region" description="Low complexity" evidence="9">
    <location>
        <begin position="544"/>
        <end position="558"/>
    </location>
</feature>
<gene>
    <name evidence="12" type="ORF">BRENAR_LOCUS4460</name>
</gene>
<feature type="region of interest" description="Disordered" evidence="9">
    <location>
        <begin position="544"/>
        <end position="595"/>
    </location>
</feature>
<evidence type="ECO:0000256" key="10">
    <source>
        <dbReference type="SAM" id="Phobius"/>
    </source>
</evidence>
<feature type="compositionally biased region" description="Polar residues" evidence="9">
    <location>
        <begin position="586"/>
        <end position="595"/>
    </location>
</feature>
<dbReference type="GO" id="GO:0008289">
    <property type="term" value="F:lipid binding"/>
    <property type="evidence" value="ECO:0007669"/>
    <property type="project" value="UniProtKB-KW"/>
</dbReference>
<evidence type="ECO:0000256" key="3">
    <source>
        <dbReference type="ARBA" id="ARBA00022692"/>
    </source>
</evidence>
<evidence type="ECO:0000259" key="11">
    <source>
        <dbReference type="PROSITE" id="PS51847"/>
    </source>
</evidence>
<proteinExistence type="predicted"/>
<keyword evidence="7" id="KW-0446">Lipid-binding</keyword>
<evidence type="ECO:0000256" key="4">
    <source>
        <dbReference type="ARBA" id="ARBA00022824"/>
    </source>
</evidence>
<dbReference type="EMBL" id="CAACVR010000056">
    <property type="protein sequence ID" value="VEU23731.1"/>
    <property type="molecule type" value="Genomic_DNA"/>
</dbReference>
<feature type="region of interest" description="Disordered" evidence="9">
    <location>
        <begin position="846"/>
        <end position="899"/>
    </location>
</feature>
<dbReference type="OrthoDB" id="26740at2759"/>
<keyword evidence="3 10" id="KW-0812">Transmembrane</keyword>
<dbReference type="GO" id="GO:0032865">
    <property type="term" value="C:ERMES complex"/>
    <property type="evidence" value="ECO:0007669"/>
    <property type="project" value="TreeGrafter"/>
</dbReference>
<evidence type="ECO:0000313" key="12">
    <source>
        <dbReference type="EMBL" id="VEU23731.1"/>
    </source>
</evidence>
<dbReference type="GO" id="GO:1990456">
    <property type="term" value="P:mitochondrion-endoplasmic reticulum membrane tethering"/>
    <property type="evidence" value="ECO:0007669"/>
    <property type="project" value="TreeGrafter"/>
</dbReference>